<gene>
    <name evidence="1" type="ORF">BJ554DRAFT_3566</name>
</gene>
<protein>
    <submittedName>
        <fullName evidence="1">Uncharacterized protein</fullName>
    </submittedName>
</protein>
<keyword evidence="2" id="KW-1185">Reference proteome</keyword>
<sequence length="33" mass="3677">MASSEPMSWKVPATWRSGRTTTVRGRTKLVAMP</sequence>
<reference evidence="1 2" key="1">
    <citation type="journal article" name="Sci. Rep.">
        <title>Genome-scale phylogenetic analyses confirm Olpidium as the closest living zoosporic fungus to the non-flagellated, terrestrial fungi.</title>
        <authorList>
            <person name="Chang Y."/>
            <person name="Rochon D."/>
            <person name="Sekimoto S."/>
            <person name="Wang Y."/>
            <person name="Chovatia M."/>
            <person name="Sandor L."/>
            <person name="Salamov A."/>
            <person name="Grigoriev I.V."/>
            <person name="Stajich J.E."/>
            <person name="Spatafora J.W."/>
        </authorList>
    </citation>
    <scope>NUCLEOTIDE SEQUENCE [LARGE SCALE GENOMIC DNA]</scope>
    <source>
        <strain evidence="1">S191</strain>
    </source>
</reference>
<comment type="caution">
    <text evidence="1">The sequence shown here is derived from an EMBL/GenBank/DDBJ whole genome shotgun (WGS) entry which is preliminary data.</text>
</comment>
<evidence type="ECO:0000313" key="1">
    <source>
        <dbReference type="EMBL" id="KAG5456638.1"/>
    </source>
</evidence>
<dbReference type="EMBL" id="JAEFCI010011418">
    <property type="protein sequence ID" value="KAG5456638.1"/>
    <property type="molecule type" value="Genomic_DNA"/>
</dbReference>
<dbReference type="Proteomes" id="UP000673691">
    <property type="component" value="Unassembled WGS sequence"/>
</dbReference>
<organism evidence="1 2">
    <name type="scientific">Olpidium bornovanus</name>
    <dbReference type="NCBI Taxonomy" id="278681"/>
    <lineage>
        <taxon>Eukaryota</taxon>
        <taxon>Fungi</taxon>
        <taxon>Fungi incertae sedis</taxon>
        <taxon>Olpidiomycota</taxon>
        <taxon>Olpidiomycotina</taxon>
        <taxon>Olpidiomycetes</taxon>
        <taxon>Olpidiales</taxon>
        <taxon>Olpidiaceae</taxon>
        <taxon>Olpidium</taxon>
    </lineage>
</organism>
<dbReference type="AlphaFoldDB" id="A0A8H8DFQ5"/>
<proteinExistence type="predicted"/>
<accession>A0A8H8DFQ5</accession>
<name>A0A8H8DFQ5_9FUNG</name>
<evidence type="ECO:0000313" key="2">
    <source>
        <dbReference type="Proteomes" id="UP000673691"/>
    </source>
</evidence>